<protein>
    <recommendedName>
        <fullName evidence="4">RRM domain-containing protein</fullName>
    </recommendedName>
</protein>
<organism evidence="1">
    <name type="scientific">Zea mays</name>
    <name type="common">Maize</name>
    <dbReference type="NCBI Taxonomy" id="4577"/>
    <lineage>
        <taxon>Eukaryota</taxon>
        <taxon>Viridiplantae</taxon>
        <taxon>Streptophyta</taxon>
        <taxon>Embryophyta</taxon>
        <taxon>Tracheophyta</taxon>
        <taxon>Spermatophyta</taxon>
        <taxon>Magnoliopsida</taxon>
        <taxon>Liliopsida</taxon>
        <taxon>Poales</taxon>
        <taxon>Poaceae</taxon>
        <taxon>PACMAD clade</taxon>
        <taxon>Panicoideae</taxon>
        <taxon>Andropogonodae</taxon>
        <taxon>Andropogoneae</taxon>
        <taxon>Tripsacinae</taxon>
        <taxon>Zea</taxon>
    </lineage>
</organism>
<evidence type="ECO:0000313" key="2">
    <source>
        <dbReference type="EnsemblPlants" id="Zm00001eb197470_P001"/>
    </source>
</evidence>
<reference evidence="2" key="4">
    <citation type="submission" date="2021-05" db="UniProtKB">
        <authorList>
            <consortium name="EnsemblPlants"/>
        </authorList>
    </citation>
    <scope>IDENTIFICATION</scope>
    <source>
        <strain evidence="2">cv. B73</strain>
    </source>
</reference>
<keyword evidence="3" id="KW-1185">Reference proteome</keyword>
<reference evidence="2" key="3">
    <citation type="submission" date="2019-07" db="EMBL/GenBank/DDBJ databases">
        <authorList>
            <person name="Seetharam A."/>
            <person name="Woodhouse M."/>
            <person name="Cannon E."/>
        </authorList>
    </citation>
    <scope>NUCLEOTIDE SEQUENCE [LARGE SCALE GENOMIC DNA]</scope>
    <source>
        <strain evidence="2">cv. B73</strain>
    </source>
</reference>
<reference evidence="3" key="1">
    <citation type="journal article" date="2009" name="Science">
        <title>The B73 maize genome: complexity, diversity, and dynamics.</title>
        <authorList>
            <person name="Schnable P.S."/>
            <person name="Ware D."/>
            <person name="Fulton R.S."/>
            <person name="Stein J.C."/>
            <person name="Wei F."/>
            <person name="Pasternak S."/>
            <person name="Liang C."/>
            <person name="Zhang J."/>
            <person name="Fulton L."/>
            <person name="Graves T.A."/>
            <person name="Minx P."/>
            <person name="Reily A.D."/>
            <person name="Courtney L."/>
            <person name="Kruchowski S.S."/>
            <person name="Tomlinson C."/>
            <person name="Strong C."/>
            <person name="Delehaunty K."/>
            <person name="Fronick C."/>
            <person name="Courtney B."/>
            <person name="Rock S.M."/>
            <person name="Belter E."/>
            <person name="Du F."/>
            <person name="Kim K."/>
            <person name="Abbott R.M."/>
            <person name="Cotton M."/>
            <person name="Levy A."/>
            <person name="Marchetto P."/>
            <person name="Ochoa K."/>
            <person name="Jackson S.M."/>
            <person name="Gillam B."/>
            <person name="Chen W."/>
            <person name="Yan L."/>
            <person name="Higginbotham J."/>
            <person name="Cardenas M."/>
            <person name="Waligorski J."/>
            <person name="Applebaum E."/>
            <person name="Phelps L."/>
            <person name="Falcone J."/>
            <person name="Kanchi K."/>
            <person name="Thane T."/>
            <person name="Scimone A."/>
            <person name="Thane N."/>
            <person name="Henke J."/>
            <person name="Wang T."/>
            <person name="Ruppert J."/>
            <person name="Shah N."/>
            <person name="Rotter K."/>
            <person name="Hodges J."/>
            <person name="Ingenthron E."/>
            <person name="Cordes M."/>
            <person name="Kohlberg S."/>
            <person name="Sgro J."/>
            <person name="Delgado B."/>
            <person name="Mead K."/>
            <person name="Chinwalla A."/>
            <person name="Leonard S."/>
            <person name="Crouse K."/>
            <person name="Collura K."/>
            <person name="Kudrna D."/>
            <person name="Currie J."/>
            <person name="He R."/>
            <person name="Angelova A."/>
            <person name="Rajasekar S."/>
            <person name="Mueller T."/>
            <person name="Lomeli R."/>
            <person name="Scara G."/>
            <person name="Ko A."/>
            <person name="Delaney K."/>
            <person name="Wissotski M."/>
            <person name="Lopez G."/>
            <person name="Campos D."/>
            <person name="Braidotti M."/>
            <person name="Ashley E."/>
            <person name="Golser W."/>
            <person name="Kim H."/>
            <person name="Lee S."/>
            <person name="Lin J."/>
            <person name="Dujmic Z."/>
            <person name="Kim W."/>
            <person name="Talag J."/>
            <person name="Zuccolo A."/>
            <person name="Fan C."/>
            <person name="Sebastian A."/>
            <person name="Kramer M."/>
            <person name="Spiegel L."/>
            <person name="Nascimento L."/>
            <person name="Zutavern T."/>
            <person name="Miller B."/>
            <person name="Ambroise C."/>
            <person name="Muller S."/>
            <person name="Spooner W."/>
            <person name="Narechania A."/>
            <person name="Ren L."/>
            <person name="Wei S."/>
            <person name="Kumari S."/>
            <person name="Faga B."/>
            <person name="Levy M.J."/>
            <person name="McMahan L."/>
            <person name="Van Buren P."/>
            <person name="Vaughn M.W."/>
            <person name="Ying K."/>
            <person name="Yeh C.-T."/>
            <person name="Emrich S.J."/>
            <person name="Jia Y."/>
            <person name="Kalyanaraman A."/>
            <person name="Hsia A.-P."/>
            <person name="Barbazuk W.B."/>
            <person name="Baucom R.S."/>
            <person name="Brutnell T.P."/>
            <person name="Carpita N.C."/>
            <person name="Chaparro C."/>
            <person name="Chia J.-M."/>
            <person name="Deragon J.-M."/>
            <person name="Estill J.C."/>
            <person name="Fu Y."/>
            <person name="Jeddeloh J.A."/>
            <person name="Han Y."/>
            <person name="Lee H."/>
            <person name="Li P."/>
            <person name="Lisch D.R."/>
            <person name="Liu S."/>
            <person name="Liu Z."/>
            <person name="Nagel D.H."/>
            <person name="McCann M.C."/>
            <person name="SanMiguel P."/>
            <person name="Myers A.M."/>
            <person name="Nettleton D."/>
            <person name="Nguyen J."/>
            <person name="Penning B.W."/>
            <person name="Ponnala L."/>
            <person name="Schneider K.L."/>
            <person name="Schwartz D.C."/>
            <person name="Sharma A."/>
            <person name="Soderlund C."/>
            <person name="Springer N.M."/>
            <person name="Sun Q."/>
            <person name="Wang H."/>
            <person name="Waterman M."/>
            <person name="Westerman R."/>
            <person name="Wolfgruber T.K."/>
            <person name="Yang L."/>
            <person name="Yu Y."/>
            <person name="Zhang L."/>
            <person name="Zhou S."/>
            <person name="Zhu Q."/>
            <person name="Bennetzen J.L."/>
            <person name="Dawe R.K."/>
            <person name="Jiang J."/>
            <person name="Jiang N."/>
            <person name="Presting G.G."/>
            <person name="Wessler S.R."/>
            <person name="Aluru S."/>
            <person name="Martienssen R.A."/>
            <person name="Clifton S.W."/>
            <person name="McCombie W.R."/>
            <person name="Wing R.A."/>
            <person name="Wilson R.K."/>
        </authorList>
    </citation>
    <scope>NUCLEOTIDE SEQUENCE [LARGE SCALE GENOMIC DNA]</scope>
    <source>
        <strain evidence="3">cv. B73</strain>
    </source>
</reference>
<proteinExistence type="predicted"/>
<gene>
    <name evidence="1" type="ORF">ZEAMMB73_Zm00001d052604</name>
</gene>
<dbReference type="EMBL" id="CM000780">
    <property type="protein sequence ID" value="AQK57481.1"/>
    <property type="molecule type" value="Genomic_DNA"/>
</dbReference>
<evidence type="ECO:0000313" key="1">
    <source>
        <dbReference type="EMBL" id="AQK57481.1"/>
    </source>
</evidence>
<dbReference type="PANTHER" id="PTHR33527">
    <property type="entry name" value="OS07G0274300 PROTEIN"/>
    <property type="match status" value="1"/>
</dbReference>
<dbReference type="OMA" id="AHAGYER"/>
<reference evidence="1" key="2">
    <citation type="submission" date="2015-12" db="EMBL/GenBank/DDBJ databases">
        <title>Update maize B73 reference genome by single molecule sequencing technologies.</title>
        <authorList>
            <consortium name="Maize Genome Sequencing Project"/>
            <person name="Ware D."/>
        </authorList>
    </citation>
    <scope>NUCLEOTIDE SEQUENCE</scope>
    <source>
        <tissue evidence="1">Seedling</tissue>
    </source>
</reference>
<dbReference type="EnsemblPlants" id="Zm00001eb197470_T001">
    <property type="protein sequence ID" value="Zm00001eb197470_P001"/>
    <property type="gene ID" value="Zm00001eb197470"/>
</dbReference>
<dbReference type="FunCoup" id="A0A1D6QHY9">
    <property type="interactions" value="2"/>
</dbReference>
<dbReference type="SMR" id="A0A1D6QHY9"/>
<sequence>MAAVTTVRDVLYRYAFARGVYERLVGDCGCHPQVARNAVALLLWFDGQAGTSQQQVISRLPGMSTTALDHLITELNCVIHCLLMRDLPGPPTPLLSALCQDSRMDHPHFFPVNRGLVVRGVADLLDGVCTLVFDDRLYHLLRRHQTGLVGRNPELEAPYAAAVVTVPEDCRSMFVTFSRGQPVEREDIFGYFRETWGDCIVRVLMEKTTGGAQPMYGRVIFKSKAFVSLVLNGVDRAPIFIGGREIWLREYIPRSSSSSN</sequence>
<name>A0A1D6QHY9_MAIZE</name>
<accession>A0A1D6QHY9</accession>
<evidence type="ECO:0008006" key="4">
    <source>
        <dbReference type="Google" id="ProtNLM"/>
    </source>
</evidence>
<dbReference type="Gramene" id="Zm00001eb197470_T001">
    <property type="protein sequence ID" value="Zm00001eb197470_P001"/>
    <property type="gene ID" value="Zm00001eb197470"/>
</dbReference>
<dbReference type="Proteomes" id="UP000007305">
    <property type="component" value="Chromosome 4"/>
</dbReference>
<dbReference type="AlphaFoldDB" id="A0A1D6QHY9"/>
<dbReference type="PANTHER" id="PTHR33527:SF25">
    <property type="entry name" value="RRM DOMAIN-CONTAINING PROTEIN"/>
    <property type="match status" value="1"/>
</dbReference>
<evidence type="ECO:0000313" key="3">
    <source>
        <dbReference type="Proteomes" id="UP000007305"/>
    </source>
</evidence>